<feature type="domain" description="5'-3' exoribonuclease 1 D1" evidence="9">
    <location>
        <begin position="682"/>
        <end position="791"/>
    </location>
</feature>
<dbReference type="Gene3D" id="1.25.40.1050">
    <property type="match status" value="1"/>
</dbReference>
<evidence type="ECO:0000256" key="5">
    <source>
        <dbReference type="SAM" id="MobiDB-lite"/>
    </source>
</evidence>
<dbReference type="InterPro" id="IPR027073">
    <property type="entry name" value="5_3_exoribonuclease"/>
</dbReference>
<feature type="compositionally biased region" description="Pro residues" evidence="5">
    <location>
        <begin position="1262"/>
        <end position="1273"/>
    </location>
</feature>
<dbReference type="Gene3D" id="3.40.50.12390">
    <property type="match status" value="2"/>
</dbReference>
<dbReference type="GO" id="GO:0003723">
    <property type="term" value="F:RNA binding"/>
    <property type="evidence" value="ECO:0007669"/>
    <property type="project" value="TreeGrafter"/>
</dbReference>
<evidence type="ECO:0000313" key="11">
    <source>
        <dbReference type="EMBL" id="CAE0043672.1"/>
    </source>
</evidence>
<dbReference type="GO" id="GO:0005634">
    <property type="term" value="C:nucleus"/>
    <property type="evidence" value="ECO:0007669"/>
    <property type="project" value="TreeGrafter"/>
</dbReference>
<proteinExistence type="inferred from homology"/>
<evidence type="ECO:0000259" key="6">
    <source>
        <dbReference type="Pfam" id="PF03159"/>
    </source>
</evidence>
<dbReference type="GO" id="GO:0004534">
    <property type="term" value="F:5'-3' RNA exonuclease activity"/>
    <property type="evidence" value="ECO:0007669"/>
    <property type="project" value="TreeGrafter"/>
</dbReference>
<dbReference type="Gene3D" id="2.170.260.40">
    <property type="match status" value="1"/>
</dbReference>
<feature type="domain" description="Exoribonuclease Xrn1 D2/D3" evidence="10">
    <location>
        <begin position="911"/>
        <end position="1111"/>
    </location>
</feature>
<evidence type="ECO:0000256" key="4">
    <source>
        <dbReference type="ARBA" id="ARBA00038299"/>
    </source>
</evidence>
<dbReference type="Pfam" id="PF18334">
    <property type="entry name" value="XRN1_D2_D3"/>
    <property type="match status" value="1"/>
</dbReference>
<dbReference type="CDD" id="cd18673">
    <property type="entry name" value="PIN_XRN1-2-like"/>
    <property type="match status" value="1"/>
</dbReference>
<dbReference type="Pfam" id="PF17846">
    <property type="entry name" value="XRN_M"/>
    <property type="match status" value="1"/>
</dbReference>
<feature type="compositionally biased region" description="Polar residues" evidence="5">
    <location>
        <begin position="1335"/>
        <end position="1349"/>
    </location>
</feature>
<feature type="compositionally biased region" description="Basic residues" evidence="5">
    <location>
        <begin position="1290"/>
        <end position="1299"/>
    </location>
</feature>
<feature type="compositionally biased region" description="Basic and acidic residues" evidence="5">
    <location>
        <begin position="1418"/>
        <end position="1436"/>
    </location>
</feature>
<feature type="region of interest" description="Disordered" evidence="5">
    <location>
        <begin position="1230"/>
        <end position="1467"/>
    </location>
</feature>
<feature type="domain" description="Xrn1 N-terminal" evidence="6">
    <location>
        <begin position="1"/>
        <end position="226"/>
    </location>
</feature>
<name>A0A7S3EBR9_9RHOD</name>
<evidence type="ECO:0000256" key="1">
    <source>
        <dbReference type="ARBA" id="ARBA00022722"/>
    </source>
</evidence>
<evidence type="ECO:0000259" key="8">
    <source>
        <dbReference type="Pfam" id="PF18129"/>
    </source>
</evidence>
<reference evidence="11" key="1">
    <citation type="submission" date="2021-01" db="EMBL/GenBank/DDBJ databases">
        <authorList>
            <person name="Corre E."/>
            <person name="Pelletier E."/>
            <person name="Niang G."/>
            <person name="Scheremetjew M."/>
            <person name="Finn R."/>
            <person name="Kale V."/>
            <person name="Holt S."/>
            <person name="Cochrane G."/>
            <person name="Meng A."/>
            <person name="Brown T."/>
            <person name="Cohen L."/>
        </authorList>
    </citation>
    <scope>NUCLEOTIDE SEQUENCE</scope>
    <source>
        <strain evidence="11">CCMP 769</strain>
    </source>
</reference>
<dbReference type="GO" id="GO:0000956">
    <property type="term" value="P:nuclear-transcribed mRNA catabolic process"/>
    <property type="evidence" value="ECO:0007669"/>
    <property type="project" value="TreeGrafter"/>
</dbReference>
<dbReference type="InterPro" id="IPR041412">
    <property type="entry name" value="Xrn1_helical"/>
</dbReference>
<dbReference type="PANTHER" id="PTHR12341">
    <property type="entry name" value="5'-&gt;3' EXORIBONUCLEASE"/>
    <property type="match status" value="1"/>
</dbReference>
<evidence type="ECO:0000256" key="3">
    <source>
        <dbReference type="ARBA" id="ARBA00022839"/>
    </source>
</evidence>
<feature type="compositionally biased region" description="Polar residues" evidence="5">
    <location>
        <begin position="1456"/>
        <end position="1467"/>
    </location>
</feature>
<evidence type="ECO:0000259" key="7">
    <source>
        <dbReference type="Pfam" id="PF17846"/>
    </source>
</evidence>
<dbReference type="Pfam" id="PF18129">
    <property type="entry name" value="SH3_12"/>
    <property type="match status" value="1"/>
</dbReference>
<dbReference type="PANTHER" id="PTHR12341:SF7">
    <property type="entry name" value="5'-3' EXORIBONUCLEASE 1"/>
    <property type="match status" value="1"/>
</dbReference>
<dbReference type="InterPro" id="IPR041106">
    <property type="entry name" value="XRN1_D2_D3"/>
</dbReference>
<evidence type="ECO:0000259" key="9">
    <source>
        <dbReference type="Pfam" id="PF18332"/>
    </source>
</evidence>
<dbReference type="InterPro" id="IPR004859">
    <property type="entry name" value="Xrn1_N"/>
</dbReference>
<feature type="compositionally biased region" description="Basic and acidic residues" evidence="5">
    <location>
        <begin position="604"/>
        <end position="613"/>
    </location>
</feature>
<feature type="region of interest" description="Disordered" evidence="5">
    <location>
        <begin position="604"/>
        <end position="633"/>
    </location>
</feature>
<evidence type="ECO:0000256" key="2">
    <source>
        <dbReference type="ARBA" id="ARBA00022801"/>
    </source>
</evidence>
<evidence type="ECO:0000259" key="10">
    <source>
        <dbReference type="Pfam" id="PF18334"/>
    </source>
</evidence>
<feature type="domain" description="Xrn1 helical" evidence="7">
    <location>
        <begin position="280"/>
        <end position="630"/>
    </location>
</feature>
<dbReference type="Gene3D" id="2.30.30.750">
    <property type="match status" value="1"/>
</dbReference>
<comment type="similarity">
    <text evidence="4">Belongs to the 5'-3' exonuclease family.</text>
</comment>
<dbReference type="Pfam" id="PF03159">
    <property type="entry name" value="XRN_N"/>
    <property type="match status" value="1"/>
</dbReference>
<protein>
    <submittedName>
        <fullName evidence="11">Uncharacterized protein</fullName>
    </submittedName>
</protein>
<feature type="compositionally biased region" description="Basic and acidic residues" evidence="5">
    <location>
        <begin position="1231"/>
        <end position="1254"/>
    </location>
</feature>
<keyword evidence="2" id="KW-0378">Hydrolase</keyword>
<keyword evidence="3" id="KW-0269">Exonuclease</keyword>
<feature type="compositionally biased region" description="Basic residues" evidence="5">
    <location>
        <begin position="1364"/>
        <end position="1373"/>
    </location>
</feature>
<dbReference type="Pfam" id="PF18332">
    <property type="entry name" value="XRN1_D1"/>
    <property type="match status" value="1"/>
</dbReference>
<keyword evidence="1" id="KW-0540">Nuclease</keyword>
<feature type="compositionally biased region" description="Basic and acidic residues" evidence="5">
    <location>
        <begin position="1350"/>
        <end position="1363"/>
    </location>
</feature>
<sequence>MGVPRFYRWISERYPLIRRDVGFGEGTPIVDNLYLDLNGVIHTASRADEVDKPVLSEDDIFLNTFKKIDELIEIIQPTELIYFAVDGVAPRAKMNQQRSRRFRSAKERLEEAQKSAETELISSDNYFDSNCITPGTKFMLRVTEALTFYAEKKLKEDRRWENLQIIVSGPNTPGEGEHKIMEYIREKKAKGKLGNNKRHCLYGLDADLIMLALVTHEPHFILLREKVNMGPGSFGKSLMPKPPKATQTGAGSALDYELLSIGVLRECFDSEFSGLKLSFYDLERIIDDLVVLFFIVGNDFIPHLPALDIGEGGLDMMLRMYKHLLPGQGGYINDSGTVNLNRLERVLRELARIEGDTLVRRREMAKHKGRGAKRITIDDLWTDDVPELKSSNQRRSAPTALDSRRQDLERVIDAGNSENEDSDASDLLPDEALIDLVNLAAPENPLEVHVMLRKAYYEAKCGFSPDNMELLSTIVEDYVKVVLWTVKYYYCGVVSWRWFYPYHFSPMLLDMINLSRYSDRITFELGDPFLPAQQLMAVLPPSSSWALPQPYRRLMLSEESPISKYYPVDFKVDLNGKRNLWEGVVLLPFVDERELIAAMDTVKPEELSEEERRRNKPAKSILLKKATSPNRPAEDRRIVKSPIPNVMKDFPAGSDLEEVEPDVNVEPFHGRKPDGVLEPVNDNETLGGWPTLSSVPFFSAVRPMMVNVFGHPSKYASFVVTPGNRIDEDHEPTPFLPFQSVDHAMRLGLKPGNRVFVGYPFQAEARVEGIMDSTTVVRFGQDGSVVREKVTGDRFLDLKMKTIERQTTEKALRMVDSTVLCDVRLPKTKNTFPGEVQEYRGESKIVAGELLIPWYRRSSKREVSQNYVPGQRVLCTEKLGFHGHVGTIQKIENVVEDEKEHVAVVDFLIPAAASTEIEYSHKIFEADKKATWFSPGDLGSSLKMFPPLVSRVTGNLLVSIADPKKKVIDIGLGVKSPRIRCYKPGYARKVEPKRMSQAVTGVIYEYSEETKKIIQTYKREFPEVLKVVEDFMKKNDSRDSRDSPVLELIPPGGNEHGKASVDLATVSRLVTWLDSLGLKQQPLLPVESPAASKATIAKIEQFTKRMLRRQKDLLERIRQDDSDFYSAAEANETAVVKLKNLENGRQLTRENAPAFVLMGDRVVNRSSETSVPFGARGTVVGIFNHGKEVHVEVVYDEPFVGGTSLNSRCTEMCGKLENLANLLVLTPKKWSKQDDLSKDEDVKPAEQLPARRDDAEESGFRPLPPKPLPPRPVSPSEGGAAERPAASKSRASKPSKSKARTMDVQGGSSRRPMVESRSANPSNRSDTALVEEFINNVTILDSSTPASSGDESKPNITTKERKGAQSRRSKKKTSSREASVDLSLDASRKNRTKSTKKDTDIDIVEFWDDLQSSQKKPSLKDEASESPSKDDSDKQVRQGTGKRVNKAPFKRDDQSMIVNKLSTTRSS</sequence>
<dbReference type="InterPro" id="IPR040992">
    <property type="entry name" value="XRN1_D1"/>
</dbReference>
<dbReference type="InterPro" id="IPR047007">
    <property type="entry name" value="XRN1_D1_sf"/>
</dbReference>
<feature type="compositionally biased region" description="Polar residues" evidence="5">
    <location>
        <begin position="1317"/>
        <end position="1326"/>
    </location>
</feature>
<gene>
    <name evidence="11" type="ORF">RMAR00112_LOCUS11646</name>
</gene>
<dbReference type="EMBL" id="HBHW01015181">
    <property type="protein sequence ID" value="CAE0043672.1"/>
    <property type="molecule type" value="Transcribed_RNA"/>
</dbReference>
<organism evidence="11">
    <name type="scientific">Rhodosorus marinus</name>
    <dbReference type="NCBI Taxonomy" id="101924"/>
    <lineage>
        <taxon>Eukaryota</taxon>
        <taxon>Rhodophyta</taxon>
        <taxon>Stylonematophyceae</taxon>
        <taxon>Stylonematales</taxon>
        <taxon>Stylonemataceae</taxon>
        <taxon>Rhodosorus</taxon>
    </lineage>
</organism>
<dbReference type="InterPro" id="IPR041385">
    <property type="entry name" value="SH3_12"/>
</dbReference>
<dbReference type="InterPro" id="IPR047008">
    <property type="entry name" value="XRN1_SH3_sf"/>
</dbReference>
<feature type="domain" description="5'-3' exoribonuclease 1 SH3-like" evidence="8">
    <location>
        <begin position="1158"/>
        <end position="1222"/>
    </location>
</feature>
<accession>A0A7S3EBR9</accession>